<feature type="compositionally biased region" description="Low complexity" evidence="1">
    <location>
        <begin position="201"/>
        <end position="222"/>
    </location>
</feature>
<accession>A0A1Y2B6T7</accession>
<dbReference type="Proteomes" id="UP000193920">
    <property type="component" value="Unassembled WGS sequence"/>
</dbReference>
<sequence>MALDFKELKKELKGIEVLSKENLDIQTWYSDIQLWAELQDVTDPKKIFIACVLTSKGEPRKIIQQLENKDQEEDEESEDDDEDSENEDPVTGYPSLPQIVEALETFYGVKEDQNQLLRELRALKIGRFEKVKNFNKRYRSLYLKLNKQKKKQVSVLDYAESLQNNKEAWKRVSLKDEISLEKAFTVAEKVDRLSLIRGNDNGNSSIQQNPSNNNHNNHSNQNFRRKPVVEQKPIDKGIERD</sequence>
<keyword evidence="3" id="KW-1185">Reference proteome</keyword>
<reference evidence="2 3" key="1">
    <citation type="submission" date="2016-08" db="EMBL/GenBank/DDBJ databases">
        <title>A Parts List for Fungal Cellulosomes Revealed by Comparative Genomics.</title>
        <authorList>
            <consortium name="DOE Joint Genome Institute"/>
            <person name="Haitjema C.H."/>
            <person name="Gilmore S.P."/>
            <person name="Henske J.K."/>
            <person name="Solomon K.V."/>
            <person name="De Groot R."/>
            <person name="Kuo A."/>
            <person name="Mondo S.J."/>
            <person name="Salamov A.A."/>
            <person name="Labutti K."/>
            <person name="Zhao Z."/>
            <person name="Chiniquy J."/>
            <person name="Barry K."/>
            <person name="Brewer H.M."/>
            <person name="Purvine S.O."/>
            <person name="Wright A.T."/>
            <person name="Boxma B."/>
            <person name="Van Alen T."/>
            <person name="Hackstein J.H."/>
            <person name="Baker S.E."/>
            <person name="Grigoriev I.V."/>
            <person name="O'Malley M.A."/>
        </authorList>
    </citation>
    <scope>NUCLEOTIDE SEQUENCE [LARGE SCALE GENOMIC DNA]</scope>
    <source>
        <strain evidence="2 3">G1</strain>
    </source>
</reference>
<gene>
    <name evidence="2" type="ORF">LY90DRAFT_512668</name>
</gene>
<feature type="non-terminal residue" evidence="2">
    <location>
        <position position="241"/>
    </location>
</feature>
<feature type="region of interest" description="Disordered" evidence="1">
    <location>
        <begin position="199"/>
        <end position="241"/>
    </location>
</feature>
<dbReference type="AlphaFoldDB" id="A0A1Y2B6T7"/>
<organism evidence="2 3">
    <name type="scientific">Neocallimastix californiae</name>
    <dbReference type="NCBI Taxonomy" id="1754190"/>
    <lineage>
        <taxon>Eukaryota</taxon>
        <taxon>Fungi</taxon>
        <taxon>Fungi incertae sedis</taxon>
        <taxon>Chytridiomycota</taxon>
        <taxon>Chytridiomycota incertae sedis</taxon>
        <taxon>Neocallimastigomycetes</taxon>
        <taxon>Neocallimastigales</taxon>
        <taxon>Neocallimastigaceae</taxon>
        <taxon>Neocallimastix</taxon>
    </lineage>
</organism>
<dbReference type="OrthoDB" id="2156171at2759"/>
<evidence type="ECO:0000256" key="1">
    <source>
        <dbReference type="SAM" id="MobiDB-lite"/>
    </source>
</evidence>
<protein>
    <submittedName>
        <fullName evidence="2">Uncharacterized protein</fullName>
    </submittedName>
</protein>
<evidence type="ECO:0000313" key="2">
    <source>
        <dbReference type="EMBL" id="ORY30250.1"/>
    </source>
</evidence>
<evidence type="ECO:0000313" key="3">
    <source>
        <dbReference type="Proteomes" id="UP000193920"/>
    </source>
</evidence>
<comment type="caution">
    <text evidence="2">The sequence shown here is derived from an EMBL/GenBank/DDBJ whole genome shotgun (WGS) entry which is preliminary data.</text>
</comment>
<proteinExistence type="predicted"/>
<feature type="compositionally biased region" description="Basic and acidic residues" evidence="1">
    <location>
        <begin position="227"/>
        <end position="241"/>
    </location>
</feature>
<dbReference type="EMBL" id="MCOG01000175">
    <property type="protein sequence ID" value="ORY30250.1"/>
    <property type="molecule type" value="Genomic_DNA"/>
</dbReference>
<feature type="region of interest" description="Disordered" evidence="1">
    <location>
        <begin position="65"/>
        <end position="94"/>
    </location>
</feature>
<feature type="compositionally biased region" description="Acidic residues" evidence="1">
    <location>
        <begin position="70"/>
        <end position="88"/>
    </location>
</feature>
<name>A0A1Y2B6T7_9FUNG</name>